<sequence length="213" mass="23950">MLYRDDRQVKFLYVGLHQGWDPEAADGETTGWSTLVARPVRDVASDLQFAQRLSHDDWDAKEDESSPFYSPELRDELDRAFGLPSGDRASWSWVDEFSVYFDAMQTQTAVLARTDAALLTGLCSYLDSLSDTAARRPEEWRKAFEALLRDSYTMSRHLLLSNPLTATLPALPRAAGDATAFTRVLCEQLEEFRARHSLLTSLVGEGDLPRCAP</sequence>
<evidence type="ECO:0000313" key="2">
    <source>
        <dbReference type="Proteomes" id="UP001432011"/>
    </source>
</evidence>
<reference evidence="1" key="1">
    <citation type="submission" date="2022-10" db="EMBL/GenBank/DDBJ databases">
        <title>The complete genomes of actinobacterial strains from the NBC collection.</title>
        <authorList>
            <person name="Joergensen T.S."/>
            <person name="Alvarez Arevalo M."/>
            <person name="Sterndorff E.B."/>
            <person name="Faurdal D."/>
            <person name="Vuksanovic O."/>
            <person name="Mourched A.-S."/>
            <person name="Charusanti P."/>
            <person name="Shaw S."/>
            <person name="Blin K."/>
            <person name="Weber T."/>
        </authorList>
    </citation>
    <scope>NUCLEOTIDE SEQUENCE</scope>
    <source>
        <strain evidence="1">NBC_00254</strain>
    </source>
</reference>
<organism evidence="1 2">
    <name type="scientific">Microbispora hainanensis</name>
    <dbReference type="NCBI Taxonomy" id="568844"/>
    <lineage>
        <taxon>Bacteria</taxon>
        <taxon>Bacillati</taxon>
        <taxon>Actinomycetota</taxon>
        <taxon>Actinomycetes</taxon>
        <taxon>Streptosporangiales</taxon>
        <taxon>Streptosporangiaceae</taxon>
        <taxon>Microbispora</taxon>
    </lineage>
</organism>
<name>A0ABZ1ST22_9ACTN</name>
<keyword evidence="2" id="KW-1185">Reference proteome</keyword>
<dbReference type="EMBL" id="CP108085">
    <property type="protein sequence ID" value="WUP76165.1"/>
    <property type="molecule type" value="Genomic_DNA"/>
</dbReference>
<dbReference type="RefSeq" id="WP_328709756.1">
    <property type="nucleotide sequence ID" value="NZ_CP108085.1"/>
</dbReference>
<proteinExistence type="predicted"/>
<protein>
    <submittedName>
        <fullName evidence="1">Uncharacterized protein</fullName>
    </submittedName>
</protein>
<accession>A0ABZ1ST22</accession>
<evidence type="ECO:0000313" key="1">
    <source>
        <dbReference type="EMBL" id="WUP76165.1"/>
    </source>
</evidence>
<dbReference type="Proteomes" id="UP001432011">
    <property type="component" value="Chromosome"/>
</dbReference>
<gene>
    <name evidence="1" type="ORF">OG913_03850</name>
</gene>